<reference evidence="1 2" key="1">
    <citation type="submission" date="2018-03" db="EMBL/GenBank/DDBJ databases">
        <title>Draft Genome Sequences of the Obligatory Marine Myxobacteria Enhygromyxa salina SWB007.</title>
        <authorList>
            <person name="Poehlein A."/>
            <person name="Moghaddam J.A."/>
            <person name="Harms H."/>
            <person name="Alanjari M."/>
            <person name="Koenig G.M."/>
            <person name="Daniel R."/>
            <person name="Schaeberle T.F."/>
        </authorList>
    </citation>
    <scope>NUCLEOTIDE SEQUENCE [LARGE SCALE GENOMIC DNA]</scope>
    <source>
        <strain evidence="1 2">SWB007</strain>
    </source>
</reference>
<dbReference type="OrthoDB" id="7767370at2"/>
<name>A0A2S9YMY8_9BACT</name>
<dbReference type="RefSeq" id="WP_106090745.1">
    <property type="nucleotide sequence ID" value="NZ_PVNL01000074.1"/>
</dbReference>
<protein>
    <recommendedName>
        <fullName evidence="3">Virginiamycin B lyase</fullName>
    </recommendedName>
</protein>
<dbReference type="EMBL" id="PVNL01000074">
    <property type="protein sequence ID" value="PRQ06456.1"/>
    <property type="molecule type" value="Genomic_DNA"/>
</dbReference>
<dbReference type="AlphaFoldDB" id="A0A2S9YMY8"/>
<sequence length="92" mass="10099">MWQAMFSNQNGVRGWDIETLQIVKEIDIPVSSSRGVSVDIEGYVWFIEVGSRAFKIDPELETYEVYNGLNGAYTYSDMTGNALSIVAGGIAG</sequence>
<comment type="caution">
    <text evidence="1">The sequence shown here is derived from an EMBL/GenBank/DDBJ whole genome shotgun (WGS) entry which is preliminary data.</text>
</comment>
<evidence type="ECO:0000313" key="2">
    <source>
        <dbReference type="Proteomes" id="UP000238823"/>
    </source>
</evidence>
<evidence type="ECO:0000313" key="1">
    <source>
        <dbReference type="EMBL" id="PRQ06456.1"/>
    </source>
</evidence>
<dbReference type="Proteomes" id="UP000238823">
    <property type="component" value="Unassembled WGS sequence"/>
</dbReference>
<gene>
    <name evidence="1" type="ORF">ENSA7_37750</name>
</gene>
<organism evidence="1 2">
    <name type="scientific">Enhygromyxa salina</name>
    <dbReference type="NCBI Taxonomy" id="215803"/>
    <lineage>
        <taxon>Bacteria</taxon>
        <taxon>Pseudomonadati</taxon>
        <taxon>Myxococcota</taxon>
        <taxon>Polyangia</taxon>
        <taxon>Nannocystales</taxon>
        <taxon>Nannocystaceae</taxon>
        <taxon>Enhygromyxa</taxon>
    </lineage>
</organism>
<accession>A0A2S9YMY8</accession>
<evidence type="ECO:0008006" key="3">
    <source>
        <dbReference type="Google" id="ProtNLM"/>
    </source>
</evidence>
<proteinExistence type="predicted"/>